<protein>
    <submittedName>
        <fullName evidence="1">Uncharacterized protein</fullName>
    </submittedName>
</protein>
<dbReference type="RefSeq" id="XP_066086186.1">
    <property type="nucleotide sequence ID" value="XM_066230089.1"/>
</dbReference>
<dbReference type="EMBL" id="CP144089">
    <property type="protein sequence ID" value="WWD08219.1"/>
    <property type="molecule type" value="Genomic_DNA"/>
</dbReference>
<sequence>MTSNLNNVIPTWTVSSKSTQDSYETTVLPDTVFLATCAERKEETSEGWKKRYILRAYDENSRNQYTWEGYESDLKRHLSQGTNGRSKEIMASAAEDLNLFGDKQTSERESFVTSSNKSVTWWSESKEGYDEKARYRYEVVDPKGRKRAESLSMARLEDKAKYSNVASTILAKVKGVEASMAPEGNVDVGDSMIFWKTSPVTDTSGKYGYMIKKTEKGHTQAKKAWMSLEDMEKNSKSEQHGDEWKLVLDDITRKLGGATSVVSVDSTRATLSSSTSSGA</sequence>
<dbReference type="AlphaFoldDB" id="A0AAX4KQG9"/>
<organism evidence="1 2">
    <name type="scientific">Kwoniella europaea PYCC6329</name>
    <dbReference type="NCBI Taxonomy" id="1423913"/>
    <lineage>
        <taxon>Eukaryota</taxon>
        <taxon>Fungi</taxon>
        <taxon>Dikarya</taxon>
        <taxon>Basidiomycota</taxon>
        <taxon>Agaricomycotina</taxon>
        <taxon>Tremellomycetes</taxon>
        <taxon>Tremellales</taxon>
        <taxon>Cryptococcaceae</taxon>
        <taxon>Kwoniella</taxon>
    </lineage>
</organism>
<accession>A0AAX4KQG9</accession>
<dbReference type="KEGG" id="ker:91105131"/>
<evidence type="ECO:0000313" key="2">
    <source>
        <dbReference type="Proteomes" id="UP001358614"/>
    </source>
</evidence>
<proteinExistence type="predicted"/>
<reference evidence="1 2" key="1">
    <citation type="submission" date="2024-01" db="EMBL/GenBank/DDBJ databases">
        <title>Comparative genomics of Cryptococcus and Kwoniella reveals pathogenesis evolution and contrasting modes of karyotype evolution via chromosome fusion or intercentromeric recombination.</title>
        <authorList>
            <person name="Coelho M.A."/>
            <person name="David-Palma M."/>
            <person name="Shea T."/>
            <person name="Bowers K."/>
            <person name="McGinley-Smith S."/>
            <person name="Mohammad A.W."/>
            <person name="Gnirke A."/>
            <person name="Yurkov A.M."/>
            <person name="Nowrousian M."/>
            <person name="Sun S."/>
            <person name="Cuomo C.A."/>
            <person name="Heitman J."/>
        </authorList>
    </citation>
    <scope>NUCLEOTIDE SEQUENCE [LARGE SCALE GENOMIC DNA]</scope>
    <source>
        <strain evidence="1 2">PYCC6329</strain>
    </source>
</reference>
<evidence type="ECO:0000313" key="1">
    <source>
        <dbReference type="EMBL" id="WWD08219.1"/>
    </source>
</evidence>
<keyword evidence="2" id="KW-1185">Reference proteome</keyword>
<gene>
    <name evidence="1" type="ORF">V865_006330</name>
</gene>
<name>A0AAX4KQG9_9TREE</name>
<dbReference type="GeneID" id="91105131"/>
<dbReference type="Proteomes" id="UP001358614">
    <property type="component" value="Chromosome 1"/>
</dbReference>